<accession>A0A119UR70</accession>
<dbReference type="EMBL" id="LPLU01000106">
    <property type="protein sequence ID" value="KWK70507.1"/>
    <property type="molecule type" value="Genomic_DNA"/>
</dbReference>
<dbReference type="AlphaFoldDB" id="A0A119UR70"/>
<organism evidence="1 2">
    <name type="scientific">Burkholderia ubonensis</name>
    <dbReference type="NCBI Taxonomy" id="101571"/>
    <lineage>
        <taxon>Bacteria</taxon>
        <taxon>Pseudomonadati</taxon>
        <taxon>Pseudomonadota</taxon>
        <taxon>Betaproteobacteria</taxon>
        <taxon>Burkholderiales</taxon>
        <taxon>Burkholderiaceae</taxon>
        <taxon>Burkholderia</taxon>
        <taxon>Burkholderia cepacia complex</taxon>
    </lineage>
</organism>
<evidence type="ECO:0000313" key="2">
    <source>
        <dbReference type="Proteomes" id="UP000065504"/>
    </source>
</evidence>
<reference evidence="1 2" key="1">
    <citation type="submission" date="2015-11" db="EMBL/GenBank/DDBJ databases">
        <title>Expanding the genomic diversity of Burkholderia species for the development of highly accurate diagnostics.</title>
        <authorList>
            <person name="Sahl J."/>
            <person name="Keim P."/>
            <person name="Wagner D."/>
        </authorList>
    </citation>
    <scope>NUCLEOTIDE SEQUENCE [LARGE SCALE GENOMIC DNA]</scope>
    <source>
        <strain evidence="1 2">MSMB782WGS</strain>
    </source>
</reference>
<dbReference type="NCBIfam" id="NF008498">
    <property type="entry name" value="PRK11408.1-5"/>
    <property type="match status" value="1"/>
</dbReference>
<dbReference type="Proteomes" id="UP000065504">
    <property type="component" value="Unassembled WGS sequence"/>
</dbReference>
<evidence type="ECO:0000313" key="1">
    <source>
        <dbReference type="EMBL" id="KWK70507.1"/>
    </source>
</evidence>
<dbReference type="RefSeq" id="WP_060236446.1">
    <property type="nucleotide sequence ID" value="NZ_LPLU01000106.1"/>
</dbReference>
<dbReference type="InterPro" id="IPR021239">
    <property type="entry name" value="DUF2625"/>
</dbReference>
<name>A0A119UR70_9BURK</name>
<gene>
    <name evidence="1" type="ORF">WM16_21220</name>
</gene>
<protein>
    <recommendedName>
        <fullName evidence="3">DUF2625 domain-containing protein</fullName>
    </recommendedName>
</protein>
<comment type="caution">
    <text evidence="1">The sequence shown here is derived from an EMBL/GenBank/DDBJ whole genome shotgun (WGS) entry which is preliminary data.</text>
</comment>
<dbReference type="Pfam" id="PF10946">
    <property type="entry name" value="DUF2625"/>
    <property type="match status" value="1"/>
</dbReference>
<sequence>MRPLNELVNERESALPSIMEWEAAATHPCEILPPANRSSEVLLALQITTRSPLGAIAYSTGGILVDSGYLRLLGSGHPRLTRNIVDWNEGRSAGFLLVADDVVGGFFALNGGALGEDIGSMYYFAPDNIQWEPLEIGYGDFLRWSFTDRLHDFYSTMRWPGWQSDVQNLGPDECFNFYPFLWTKEGSVQHSSRKAVNVSELYALHIDSESVRSRRT</sequence>
<evidence type="ECO:0008006" key="3">
    <source>
        <dbReference type="Google" id="ProtNLM"/>
    </source>
</evidence>
<proteinExistence type="predicted"/>